<feature type="domain" description="Calx-beta" evidence="5">
    <location>
        <begin position="252"/>
        <end position="357"/>
    </location>
</feature>
<dbReference type="PANTHER" id="PTHR46682:SF1">
    <property type="entry name" value="ADHESION G-PROTEIN COUPLED RECEPTOR V1"/>
    <property type="match status" value="1"/>
</dbReference>
<evidence type="ECO:0000259" key="5">
    <source>
        <dbReference type="SMART" id="SM00237"/>
    </source>
</evidence>
<dbReference type="InterPro" id="IPR038081">
    <property type="entry name" value="CalX-like_sf"/>
</dbReference>
<name>A0AA35T6C9_GEOBA</name>
<dbReference type="GO" id="GO:0001965">
    <property type="term" value="F:G-protein alpha-subunit binding"/>
    <property type="evidence" value="ECO:0007669"/>
    <property type="project" value="TreeGrafter"/>
</dbReference>
<accession>A0AA35T6C9</accession>
<proteinExistence type="predicted"/>
<reference evidence="6" key="1">
    <citation type="submission" date="2023-03" db="EMBL/GenBank/DDBJ databases">
        <authorList>
            <person name="Steffen K."/>
            <person name="Cardenas P."/>
        </authorList>
    </citation>
    <scope>NUCLEOTIDE SEQUENCE</scope>
</reference>
<dbReference type="GO" id="GO:0004930">
    <property type="term" value="F:G protein-coupled receptor activity"/>
    <property type="evidence" value="ECO:0007669"/>
    <property type="project" value="InterPro"/>
</dbReference>
<organism evidence="6 7">
    <name type="scientific">Geodia barretti</name>
    <name type="common">Barrett's horny sponge</name>
    <dbReference type="NCBI Taxonomy" id="519541"/>
    <lineage>
        <taxon>Eukaryota</taxon>
        <taxon>Metazoa</taxon>
        <taxon>Porifera</taxon>
        <taxon>Demospongiae</taxon>
        <taxon>Heteroscleromorpha</taxon>
        <taxon>Tetractinellida</taxon>
        <taxon>Astrophorina</taxon>
        <taxon>Geodiidae</taxon>
        <taxon>Geodia</taxon>
    </lineage>
</organism>
<keyword evidence="3" id="KW-0106">Calcium</keyword>
<evidence type="ECO:0000256" key="4">
    <source>
        <dbReference type="SAM" id="SignalP"/>
    </source>
</evidence>
<dbReference type="GO" id="GO:0016020">
    <property type="term" value="C:membrane"/>
    <property type="evidence" value="ECO:0007669"/>
    <property type="project" value="InterPro"/>
</dbReference>
<keyword evidence="2" id="KW-0677">Repeat</keyword>
<feature type="signal peptide" evidence="4">
    <location>
        <begin position="1"/>
        <end position="20"/>
    </location>
</feature>
<dbReference type="GO" id="GO:0071277">
    <property type="term" value="P:cellular response to calcium ion"/>
    <property type="evidence" value="ECO:0007669"/>
    <property type="project" value="TreeGrafter"/>
</dbReference>
<dbReference type="Gene3D" id="2.60.40.2030">
    <property type="match status" value="7"/>
</dbReference>
<evidence type="ECO:0000313" key="7">
    <source>
        <dbReference type="Proteomes" id="UP001174909"/>
    </source>
</evidence>
<evidence type="ECO:0000256" key="3">
    <source>
        <dbReference type="ARBA" id="ARBA00022837"/>
    </source>
</evidence>
<dbReference type="Proteomes" id="UP001174909">
    <property type="component" value="Unassembled WGS sequence"/>
</dbReference>
<dbReference type="InterPro" id="IPR026919">
    <property type="entry name" value="ADGRV1"/>
</dbReference>
<feature type="domain" description="Calx-beta" evidence="5">
    <location>
        <begin position="371"/>
        <end position="456"/>
    </location>
</feature>
<keyword evidence="6" id="KW-0675">Receptor</keyword>
<keyword evidence="1 4" id="KW-0732">Signal</keyword>
<keyword evidence="7" id="KW-1185">Reference proteome</keyword>
<feature type="chain" id="PRO_5041349974" evidence="4">
    <location>
        <begin position="21"/>
        <end position="929"/>
    </location>
</feature>
<dbReference type="EMBL" id="CASHTH010003273">
    <property type="protein sequence ID" value="CAI8042600.1"/>
    <property type="molecule type" value="Genomic_DNA"/>
</dbReference>
<dbReference type="SUPFAM" id="SSF141072">
    <property type="entry name" value="CalX-like"/>
    <property type="match status" value="8"/>
</dbReference>
<dbReference type="InterPro" id="IPR003644">
    <property type="entry name" value="Calx_beta"/>
</dbReference>
<dbReference type="GO" id="GO:0010855">
    <property type="term" value="F:adenylate cyclase inhibitor activity"/>
    <property type="evidence" value="ECO:0007669"/>
    <property type="project" value="TreeGrafter"/>
</dbReference>
<dbReference type="PANTHER" id="PTHR46682">
    <property type="entry name" value="ADHESION G-PROTEIN COUPLED RECEPTOR V1"/>
    <property type="match status" value="1"/>
</dbReference>
<evidence type="ECO:0000256" key="1">
    <source>
        <dbReference type="ARBA" id="ARBA00022729"/>
    </source>
</evidence>
<protein>
    <submittedName>
        <fullName evidence="6">Adhesion G-protein coupled receptor V1</fullName>
    </submittedName>
</protein>
<comment type="caution">
    <text evidence="6">The sequence shown here is derived from an EMBL/GenBank/DDBJ whole genome shotgun (WGS) entry which is preliminary data.</text>
</comment>
<dbReference type="SMART" id="SM00237">
    <property type="entry name" value="Calx_beta"/>
    <property type="match status" value="3"/>
</dbReference>
<dbReference type="AlphaFoldDB" id="A0AA35T6C9"/>
<feature type="domain" description="Calx-beta" evidence="5">
    <location>
        <begin position="137"/>
        <end position="237"/>
    </location>
</feature>
<gene>
    <name evidence="6" type="ORF">GBAR_LOCUS23619</name>
</gene>
<dbReference type="Pfam" id="PF03160">
    <property type="entry name" value="Calx-beta"/>
    <property type="match status" value="7"/>
</dbReference>
<evidence type="ECO:0000313" key="6">
    <source>
        <dbReference type="EMBL" id="CAI8042600.1"/>
    </source>
</evidence>
<dbReference type="GO" id="GO:0005737">
    <property type="term" value="C:cytoplasm"/>
    <property type="evidence" value="ECO:0007669"/>
    <property type="project" value="TreeGrafter"/>
</dbReference>
<evidence type="ECO:0000256" key="2">
    <source>
        <dbReference type="ARBA" id="ARBA00022737"/>
    </source>
</evidence>
<sequence>MRLIFPLVLSLSLMVCTVKGQEPNGQVYGFVSFSTDRVEVHEDSGNAVTTVQLPLIREVGTTGIILATVEVTNTSVESDFFSSSAVVSFTSGATTASAILLLQNDDIPEGNETFIVNITGTRFGAEVGSVNSLVLFVRGNDEPYGDFQFSMGSRSVNVSESTSGRSFELTVERSPGRFGRVTVDYQVTAGPNNGIDDLSPTGGQLVFNDGIASATLTISVTADNIPENKESFTVTLRNPRGGAGLAESNTEAIITVEGNDTPLRFFQTQYTVSEDAGSVVLTITRGVLDDGTEIGDLSAETTVEYETVPGMAVAGADFDTRSSTVTFAPGVTSQNISIPITDDSDPEGDELFSVSLSNPSSDSVLSTPSTAMVLIEVNDNAGGFVQFASAGPVVVSEDDGSTAEFTVQRLNGSYSDVTRLEGNVTILDGETEVVLRIQPTNDDTSEIAEMFSVELTGVISRTGELRPMGTRVATLIVEDSDDVYGLVELAANTQLHVTSDAPRQLHLAVTRSPGTTGTISVDYYVTYLPEGASSAADGDSSVFAAAAGSVRLVGGDSSVEWDVEILSEAFLDTSGQFYVKLNSTSLVEGVVPLVTPTNSPRIGPRSEAYISIPESAANGYISFSQSSLTAFEPEDGGFGSSLSLTLTRTGAYWHRHHHLDGESTQTSVSNQIVVVILNDDEPEIDETFRVTLHLLDTRINQFTCITLPPQNTSVVTIALNDNARGVFTVSSTQSSYTIEESPDEVISISIIRAEGALTAETIQYQILPGSGADFIGSVGVAVFPPGVTERGVFVLPNDDNIPENTEEFNFTITPSSSDLLGNVTHIGISILANDEYAGVFSFADSSLQNVIDEPGLEGSLSTATLTVERGRGAFTDVTVHWEVTDSSADGDISPTSGSVDFSEVQTSATFTISALEDEIPEDDIHYMWL</sequence>